<organism evidence="4 5">
    <name type="scientific">Izhakiella australiensis</name>
    <dbReference type="NCBI Taxonomy" id="1926881"/>
    <lineage>
        <taxon>Bacteria</taxon>
        <taxon>Pseudomonadati</taxon>
        <taxon>Pseudomonadota</taxon>
        <taxon>Gammaproteobacteria</taxon>
        <taxon>Enterobacterales</taxon>
        <taxon>Erwiniaceae</taxon>
        <taxon>Izhakiella</taxon>
    </lineage>
</organism>
<dbReference type="OrthoDB" id="9797882at2"/>
<dbReference type="InterPro" id="IPR036452">
    <property type="entry name" value="Ribo_hydro-like"/>
</dbReference>
<evidence type="ECO:0000313" key="4">
    <source>
        <dbReference type="EMBL" id="OON40049.1"/>
    </source>
</evidence>
<keyword evidence="5" id="KW-1185">Reference proteome</keyword>
<dbReference type="STRING" id="1926881.BTJ39_11500"/>
<evidence type="ECO:0000256" key="2">
    <source>
        <dbReference type="ARBA" id="ARBA00023295"/>
    </source>
</evidence>
<accession>A0A1S8YLT9</accession>
<dbReference type="SUPFAM" id="SSF53590">
    <property type="entry name" value="Nucleoside hydrolase"/>
    <property type="match status" value="1"/>
</dbReference>
<name>A0A1S8YLT9_9GAMM</name>
<comment type="caution">
    <text evidence="4">The sequence shown here is derived from an EMBL/GenBank/DDBJ whole genome shotgun (WGS) entry which is preliminary data.</text>
</comment>
<keyword evidence="1 4" id="KW-0378">Hydrolase</keyword>
<evidence type="ECO:0000256" key="1">
    <source>
        <dbReference type="ARBA" id="ARBA00022801"/>
    </source>
</evidence>
<dbReference type="CDD" id="cd00455">
    <property type="entry name" value="nuc_hydro"/>
    <property type="match status" value="1"/>
</dbReference>
<dbReference type="PANTHER" id="PTHR12304">
    <property type="entry name" value="INOSINE-URIDINE PREFERRING NUCLEOSIDE HYDROLASE"/>
    <property type="match status" value="1"/>
</dbReference>
<dbReference type="EMBL" id="MRUL01000006">
    <property type="protein sequence ID" value="OON40049.1"/>
    <property type="molecule type" value="Genomic_DNA"/>
</dbReference>
<dbReference type="InterPro" id="IPR001910">
    <property type="entry name" value="Inosine/uridine_hydrolase_dom"/>
</dbReference>
<dbReference type="GO" id="GO:0008477">
    <property type="term" value="F:purine nucleosidase activity"/>
    <property type="evidence" value="ECO:0007669"/>
    <property type="project" value="TreeGrafter"/>
</dbReference>
<gene>
    <name evidence="4" type="ORF">BTJ39_11500</name>
</gene>
<sequence>MKRIIIDCDPGNGIAGSNVDDGLAIALALASPEISLDLITIVAGNTPVTTGYSVIKDLLTRLRLDIPLVRGASHALVEPEQPWRDILDNRLHDPALKSLWHGVRQPQQFDAGNDEAADAIGQLICANPGEITLVAIGPLTNVARALKKYPQMASAVQEIAIMGGVFALDDYIKDTNFGFDPEAAWQVLHSGANLTLVPMDVTTQTLMTHQDLQRLALIEHPLVNFVCETLRPWIDYSIAQRHIPGCWVHDALVVAWLLNQRVATAADYYVDVELRPGVTRGKSWRYRPPLRLKVGINEPAGGLVHVLQQVDNAQLIAMIEHYFSGLVR</sequence>
<proteinExistence type="predicted"/>
<dbReference type="AlphaFoldDB" id="A0A1S8YLT9"/>
<dbReference type="InterPro" id="IPR023186">
    <property type="entry name" value="IUNH"/>
</dbReference>
<dbReference type="PANTHER" id="PTHR12304:SF4">
    <property type="entry name" value="URIDINE NUCLEOSIDASE"/>
    <property type="match status" value="1"/>
</dbReference>
<reference evidence="4 5" key="1">
    <citation type="submission" date="2016-12" db="EMBL/GenBank/DDBJ databases">
        <title>Izhakiella australiana sp. nov. of genus Izhakiella isolated from Australian desert.</title>
        <authorList>
            <person name="Ji M."/>
        </authorList>
    </citation>
    <scope>NUCLEOTIDE SEQUENCE [LARGE SCALE GENOMIC DNA]</scope>
    <source>
        <strain evidence="4 5">D4N98</strain>
    </source>
</reference>
<dbReference type="RefSeq" id="WP_078002834.1">
    <property type="nucleotide sequence ID" value="NZ_MRUL01000006.1"/>
</dbReference>
<protein>
    <submittedName>
        <fullName evidence="4">Nucleoside hydrolase</fullName>
    </submittedName>
</protein>
<evidence type="ECO:0000259" key="3">
    <source>
        <dbReference type="Pfam" id="PF01156"/>
    </source>
</evidence>
<keyword evidence="2" id="KW-0326">Glycosidase</keyword>
<dbReference type="GO" id="GO:0006152">
    <property type="term" value="P:purine nucleoside catabolic process"/>
    <property type="evidence" value="ECO:0007669"/>
    <property type="project" value="TreeGrafter"/>
</dbReference>
<evidence type="ECO:0000313" key="5">
    <source>
        <dbReference type="Proteomes" id="UP000190667"/>
    </source>
</evidence>
<dbReference type="Pfam" id="PF01156">
    <property type="entry name" value="IU_nuc_hydro"/>
    <property type="match status" value="1"/>
</dbReference>
<feature type="domain" description="Inosine/uridine-preferring nucleoside hydrolase" evidence="3">
    <location>
        <begin position="4"/>
        <end position="314"/>
    </location>
</feature>
<dbReference type="Proteomes" id="UP000190667">
    <property type="component" value="Unassembled WGS sequence"/>
</dbReference>
<dbReference type="GO" id="GO:0005829">
    <property type="term" value="C:cytosol"/>
    <property type="evidence" value="ECO:0007669"/>
    <property type="project" value="TreeGrafter"/>
</dbReference>
<dbReference type="Gene3D" id="3.90.245.10">
    <property type="entry name" value="Ribonucleoside hydrolase-like"/>
    <property type="match status" value="1"/>
</dbReference>